<dbReference type="AlphaFoldDB" id="A0A1V4T1P1"/>
<feature type="non-terminal residue" evidence="1">
    <location>
        <position position="1"/>
    </location>
</feature>
<dbReference type="Gene3D" id="3.20.20.80">
    <property type="entry name" value="Glycosidases"/>
    <property type="match status" value="1"/>
</dbReference>
<protein>
    <submittedName>
        <fullName evidence="1">Uncharacterized protein</fullName>
    </submittedName>
</protein>
<dbReference type="RefSeq" id="WP_211278187.1">
    <property type="nucleotide sequence ID" value="NZ_MTSM01000288.1"/>
</dbReference>
<evidence type="ECO:0000313" key="2">
    <source>
        <dbReference type="Proteomes" id="UP000191418"/>
    </source>
</evidence>
<dbReference type="Proteomes" id="UP000191418">
    <property type="component" value="Unassembled WGS sequence"/>
</dbReference>
<dbReference type="InterPro" id="IPR014756">
    <property type="entry name" value="Ig_E-set"/>
</dbReference>
<evidence type="ECO:0000313" key="1">
    <source>
        <dbReference type="EMBL" id="OPX53884.1"/>
    </source>
</evidence>
<name>A0A1V4T1P1_9GAMM</name>
<comment type="caution">
    <text evidence="1">The sequence shown here is derived from an EMBL/GenBank/DDBJ whole genome shotgun (WGS) entry which is preliminary data.</text>
</comment>
<dbReference type="EMBL" id="MTSM01000288">
    <property type="protein sequence ID" value="OPX53884.1"/>
    <property type="molecule type" value="Genomic_DNA"/>
</dbReference>
<organism evidence="1 2">
    <name type="scientific">Oceanospirillum multiglobuliferum</name>
    <dbReference type="NCBI Taxonomy" id="64969"/>
    <lineage>
        <taxon>Bacteria</taxon>
        <taxon>Pseudomonadati</taxon>
        <taxon>Pseudomonadota</taxon>
        <taxon>Gammaproteobacteria</taxon>
        <taxon>Oceanospirillales</taxon>
        <taxon>Oceanospirillaceae</taxon>
        <taxon>Oceanospirillum</taxon>
    </lineage>
</organism>
<reference evidence="1 2" key="1">
    <citation type="submission" date="2017-01" db="EMBL/GenBank/DDBJ databases">
        <title>Genome Sequencing of a Marine Spirillum, Oceanospirillum multiglobuliferum ATCC 33336, from Japan.</title>
        <authorList>
            <person name="Carney J.G."/>
            <person name="Trachtenberg A.M."/>
            <person name="Rheaume B.A."/>
            <person name="Linnane J.D."/>
            <person name="Pitts N.L."/>
            <person name="Mykles D.L."/>
            <person name="Maclea K.S."/>
        </authorList>
    </citation>
    <scope>NUCLEOTIDE SEQUENCE [LARGE SCALE GENOMIC DNA]</scope>
    <source>
        <strain evidence="1 2">ATCC 33336</strain>
    </source>
</reference>
<accession>A0A1V4T1P1</accession>
<sequence length="68" mass="7698">ERAWHQADWELPYAAGVTYELGVTHHVDMAALNRDWAGFATVLKERELPKLTRAGIGFRQPTFTLTGE</sequence>
<gene>
    <name evidence="1" type="ORF">BTE48_17125</name>
</gene>
<dbReference type="SUPFAM" id="SSF81296">
    <property type="entry name" value="E set domains"/>
    <property type="match status" value="1"/>
</dbReference>
<keyword evidence="2" id="KW-1185">Reference proteome</keyword>
<proteinExistence type="predicted"/>